<protein>
    <recommendedName>
        <fullName evidence="6">Gram-positive cocci surface proteins LPxTG domain-containing protein</fullName>
    </recommendedName>
</protein>
<dbReference type="EMBL" id="AZDV01000003">
    <property type="protein sequence ID" value="KRK96312.1"/>
    <property type="molecule type" value="Genomic_DNA"/>
</dbReference>
<dbReference type="Gene3D" id="2.60.40.10">
    <property type="entry name" value="Immunoglobulins"/>
    <property type="match status" value="5"/>
</dbReference>
<dbReference type="OrthoDB" id="2253415at2"/>
<name>A0A0R1LL61_9LACO</name>
<keyword evidence="4" id="KW-0572">Peptidoglycan-anchor</keyword>
<proteinExistence type="predicted"/>
<dbReference type="Pfam" id="PF00746">
    <property type="entry name" value="Gram_pos_anchor"/>
    <property type="match status" value="1"/>
</dbReference>
<sequence length="1359" mass="146439">MNLTGLTALNTVPAKADATPGKVVMVKEGLHGFKTGETKESAPDDTQAIQKIIDDQDPNQMTTLQFPKGFFGISGAIKMHSNLTLNGVASKDSDWTNDSHMVALWPTADNGNQYKYKRATWWYPTQAKGYGGPKNVNDVHWNNITFNGRTDINNSLQELQAITHSTNISFNHCEFDRTETAPGHSLDLGGVDGVKVSNSTFRGYHATNTTRKEAIQVDYTILTSSSTNSDKNLTVVHKEPNTGDEKNQNLGATHILPDPKWHINESLYMDGLPSKNVDITHSRFLPVYSSGDIMDSPTIGIQAPNPTGQHIQYAGQYIGPVNFTGNYNENSITPGDDARGGKGMLPVTPDGKQILEKYNGIIHFPNANGINISNNVFRQTQSNPDTQGIVDMTMNFNAGRLPTDVMVHDGSDNDGKATDLKVNTGAPFTQTPSTGAIFNNNAIIGFKSSKNFWAIGQRSTKTDKYDDVIRGIENKNNTYVNGISSLPAVLPAPNGNLVTNQLAKNYVEGGNQVKSRADYDTPLITVKQKTLTVPAAAPGNAHPDYAQYGATVSDKLDDWQDKNLDPISFDDHLVKFDKVGTYKVTIKTHNSLHVQGTKDVSLEVVAPKPVISGEDVTVKVGSDFDPVTALKLAAHDALDGDLSKQLKTTGNVDTSKPGKYTVTATVTNSNQEKTEKTFTVTVSDAQLNLTAPALTLKVGDKFPTATDDIKATDASGNPVTDLKISTLDAVPDTSKAGNYVIHYLVSAQGLTGTVARDVHVVAAPQTPKPQADAVALTGNSVKLDLATTKPSDQEFLKLAGIKLTVEGKASDAPISVDTSQFKPDVAGKYLVTFTVQVVGETISKPVWVYVNAPKGTTDFTVQDFTIDRGRGLTEDQVRQHFSAKDATAGDVTKQVKIDLSQVNTNQAGVYPVTLIYTANGQVTKQELKVTVEAGEPALNVHDISMVQGTDVYQAIAAGKFTAKDPTAGDLTAQIKYDISKVDPATPNTYEVTATVPNTTLKKTFKVTVEKDMPLIQGPADMTLAYGQAPYTEQQALANTVATDSAGNKIDAKVTVTGIKAINTKTPGKYTVTYSATNKLGNTTTKDITVTVAHAIPQITVNGGNKEGFLILKPGNAQEILKQIQAHVTAQAEDSGAIDSKLLKISAEDANLFNNTNFLKGTTYNFHFTITDQHNMTGETEISFAIGDADGKTPKSGVESLKPYLRQDTINYTPVPAAGNRTFEDTNLQRLTSELDILPHNPLTPFVAQILDPSEIHFDRPGSYKVSVRLFNGLVDRTVPLTVNISVKDAVATTVTHAKEQVQQLAKKGKQAIEHPIKTYGELPQTGQRATLATLALGSLAVVSGLTLLILKKLRHKNNQ</sequence>
<dbReference type="STRING" id="1423715.FD25_GL001799"/>
<dbReference type="InterPro" id="IPR012334">
    <property type="entry name" value="Pectin_lyas_fold"/>
</dbReference>
<keyword evidence="5" id="KW-1133">Transmembrane helix</keyword>
<dbReference type="PATRIC" id="fig|1423715.3.peg.1846"/>
<keyword evidence="8" id="KW-1185">Reference proteome</keyword>
<reference evidence="7 8" key="1">
    <citation type="journal article" date="2015" name="Genome Announc.">
        <title>Expanding the biotechnology potential of lactobacilli through comparative genomics of 213 strains and associated genera.</title>
        <authorList>
            <person name="Sun Z."/>
            <person name="Harris H.M."/>
            <person name="McCann A."/>
            <person name="Guo C."/>
            <person name="Argimon S."/>
            <person name="Zhang W."/>
            <person name="Yang X."/>
            <person name="Jeffery I.B."/>
            <person name="Cooney J.C."/>
            <person name="Kagawa T.F."/>
            <person name="Liu W."/>
            <person name="Song Y."/>
            <person name="Salvetti E."/>
            <person name="Wrobel A."/>
            <person name="Rasinkangas P."/>
            <person name="Parkhill J."/>
            <person name="Rea M.C."/>
            <person name="O'Sullivan O."/>
            <person name="Ritari J."/>
            <person name="Douillard F.P."/>
            <person name="Paul Ross R."/>
            <person name="Yang R."/>
            <person name="Briner A.E."/>
            <person name="Felis G.E."/>
            <person name="de Vos W.M."/>
            <person name="Barrangou R."/>
            <person name="Klaenhammer T.R."/>
            <person name="Caufield P.W."/>
            <person name="Cui Y."/>
            <person name="Zhang H."/>
            <person name="O'Toole P.W."/>
        </authorList>
    </citation>
    <scope>NUCLEOTIDE SEQUENCE [LARGE SCALE GENOMIC DNA]</scope>
    <source>
        <strain evidence="7 8">DSM 19394</strain>
    </source>
</reference>
<keyword evidence="1" id="KW-0134">Cell wall</keyword>
<accession>A0A0R1LL61</accession>
<dbReference type="Gene3D" id="2.160.20.10">
    <property type="entry name" value="Single-stranded right-handed beta-helix, Pectin lyase-like"/>
    <property type="match status" value="1"/>
</dbReference>
<comment type="caution">
    <text evidence="7">The sequence shown here is derived from an EMBL/GenBank/DDBJ whole genome shotgun (WGS) entry which is preliminary data.</text>
</comment>
<keyword evidence="3" id="KW-0732">Signal</keyword>
<organism evidence="7 8">
    <name type="scientific">Levilactobacillus acidifarinae DSM 19394 = JCM 15949</name>
    <dbReference type="NCBI Taxonomy" id="1423715"/>
    <lineage>
        <taxon>Bacteria</taxon>
        <taxon>Bacillati</taxon>
        <taxon>Bacillota</taxon>
        <taxon>Bacilli</taxon>
        <taxon>Lactobacillales</taxon>
        <taxon>Lactobacillaceae</taxon>
        <taxon>Levilactobacillus</taxon>
    </lineage>
</organism>
<dbReference type="InterPro" id="IPR011050">
    <property type="entry name" value="Pectin_lyase_fold/virulence"/>
</dbReference>
<feature type="domain" description="Gram-positive cocci surface proteins LPxTG" evidence="6">
    <location>
        <begin position="1322"/>
        <end position="1359"/>
    </location>
</feature>
<evidence type="ECO:0000313" key="7">
    <source>
        <dbReference type="EMBL" id="KRK96312.1"/>
    </source>
</evidence>
<dbReference type="Proteomes" id="UP000051955">
    <property type="component" value="Unassembled WGS sequence"/>
</dbReference>
<evidence type="ECO:0000256" key="5">
    <source>
        <dbReference type="SAM" id="Phobius"/>
    </source>
</evidence>
<evidence type="ECO:0000259" key="6">
    <source>
        <dbReference type="PROSITE" id="PS50847"/>
    </source>
</evidence>
<keyword evidence="2" id="KW-0964">Secreted</keyword>
<evidence type="ECO:0000313" key="8">
    <source>
        <dbReference type="Proteomes" id="UP000051955"/>
    </source>
</evidence>
<evidence type="ECO:0000256" key="4">
    <source>
        <dbReference type="ARBA" id="ARBA00023088"/>
    </source>
</evidence>
<dbReference type="SUPFAM" id="SSF51126">
    <property type="entry name" value="Pectin lyase-like"/>
    <property type="match status" value="1"/>
</dbReference>
<feature type="transmembrane region" description="Helical" evidence="5">
    <location>
        <begin position="1331"/>
        <end position="1350"/>
    </location>
</feature>
<dbReference type="Pfam" id="PF16403">
    <property type="entry name" value="Bact_surface_Ig-like"/>
    <property type="match status" value="3"/>
</dbReference>
<dbReference type="InterPro" id="IPR019931">
    <property type="entry name" value="LPXTG_anchor"/>
</dbReference>
<keyword evidence="5" id="KW-0472">Membrane</keyword>
<dbReference type="RefSeq" id="WP_083484034.1">
    <property type="nucleotide sequence ID" value="NZ_AZDV01000003.1"/>
</dbReference>
<dbReference type="InterPro" id="IPR032179">
    <property type="entry name" value="Cry22Aa_Ig-like"/>
</dbReference>
<dbReference type="InterPro" id="IPR013783">
    <property type="entry name" value="Ig-like_fold"/>
</dbReference>
<evidence type="ECO:0000256" key="1">
    <source>
        <dbReference type="ARBA" id="ARBA00022512"/>
    </source>
</evidence>
<gene>
    <name evidence="7" type="ORF">FD25_GL001799</name>
</gene>
<keyword evidence="5" id="KW-0812">Transmembrane</keyword>
<dbReference type="PROSITE" id="PS50847">
    <property type="entry name" value="GRAM_POS_ANCHORING"/>
    <property type="match status" value="1"/>
</dbReference>
<evidence type="ECO:0000256" key="3">
    <source>
        <dbReference type="ARBA" id="ARBA00022729"/>
    </source>
</evidence>
<evidence type="ECO:0000256" key="2">
    <source>
        <dbReference type="ARBA" id="ARBA00022525"/>
    </source>
</evidence>